<evidence type="ECO:0000256" key="3">
    <source>
        <dbReference type="ARBA" id="ARBA00022833"/>
    </source>
</evidence>
<protein>
    <submittedName>
        <fullName evidence="9">ARAD1B06182p</fullName>
    </submittedName>
</protein>
<dbReference type="InterPro" id="IPR011992">
    <property type="entry name" value="EF-hand-dom_pair"/>
</dbReference>
<dbReference type="GO" id="GO:0016235">
    <property type="term" value="C:aggresome"/>
    <property type="evidence" value="ECO:0007669"/>
    <property type="project" value="TreeGrafter"/>
</dbReference>
<dbReference type="PROSITE" id="PS50222">
    <property type="entry name" value="EF_HAND_2"/>
    <property type="match status" value="2"/>
</dbReference>
<proteinExistence type="predicted"/>
<dbReference type="PhylomeDB" id="A0A060T5S6"/>
<dbReference type="GO" id="GO:0000423">
    <property type="term" value="P:mitophagy"/>
    <property type="evidence" value="ECO:0007669"/>
    <property type="project" value="TreeGrafter"/>
</dbReference>
<dbReference type="PROSITE" id="PS01357">
    <property type="entry name" value="ZF_ZZ_1"/>
    <property type="match status" value="1"/>
</dbReference>
<keyword evidence="3" id="KW-0862">Zinc</keyword>
<evidence type="ECO:0000256" key="4">
    <source>
        <dbReference type="ARBA" id="ARBA00022837"/>
    </source>
</evidence>
<dbReference type="InterPro" id="IPR018247">
    <property type="entry name" value="EF_Hand_1_Ca_BS"/>
</dbReference>
<dbReference type="GO" id="GO:0035973">
    <property type="term" value="P:aggrephagy"/>
    <property type="evidence" value="ECO:0007669"/>
    <property type="project" value="TreeGrafter"/>
</dbReference>
<dbReference type="Gene3D" id="3.30.60.90">
    <property type="match status" value="1"/>
</dbReference>
<organism evidence="9">
    <name type="scientific">Blastobotrys adeninivorans</name>
    <name type="common">Yeast</name>
    <name type="synonym">Arxula adeninivorans</name>
    <dbReference type="NCBI Taxonomy" id="409370"/>
    <lineage>
        <taxon>Eukaryota</taxon>
        <taxon>Fungi</taxon>
        <taxon>Dikarya</taxon>
        <taxon>Ascomycota</taxon>
        <taxon>Saccharomycotina</taxon>
        <taxon>Dipodascomycetes</taxon>
        <taxon>Dipodascales</taxon>
        <taxon>Trichomonascaceae</taxon>
        <taxon>Blastobotrys</taxon>
    </lineage>
</organism>
<dbReference type="GO" id="GO:0007032">
    <property type="term" value="P:endosome organization"/>
    <property type="evidence" value="ECO:0007669"/>
    <property type="project" value="TreeGrafter"/>
</dbReference>
<dbReference type="Gene3D" id="1.10.238.10">
    <property type="entry name" value="EF-hand"/>
    <property type="match status" value="1"/>
</dbReference>
<evidence type="ECO:0000256" key="2">
    <source>
        <dbReference type="ARBA" id="ARBA00022771"/>
    </source>
</evidence>
<feature type="domain" description="ZZ-type" evidence="7">
    <location>
        <begin position="90"/>
        <end position="142"/>
    </location>
</feature>
<dbReference type="InterPro" id="IPR000433">
    <property type="entry name" value="Znf_ZZ"/>
</dbReference>
<dbReference type="InterPro" id="IPR052260">
    <property type="entry name" value="Autophagy_Rcpt_SigReg"/>
</dbReference>
<reference evidence="9" key="1">
    <citation type="submission" date="2014-02" db="EMBL/GenBank/DDBJ databases">
        <authorList>
            <person name="Genoscope - CEA"/>
        </authorList>
    </citation>
    <scope>NUCLEOTIDE SEQUENCE</scope>
    <source>
        <strain evidence="9">LS3</strain>
    </source>
</reference>
<evidence type="ECO:0000259" key="7">
    <source>
        <dbReference type="PROSITE" id="PS50135"/>
    </source>
</evidence>
<feature type="compositionally biased region" description="Low complexity" evidence="6">
    <location>
        <begin position="379"/>
        <end position="405"/>
    </location>
</feature>
<keyword evidence="2 5" id="KW-0863">Zinc-finger</keyword>
<dbReference type="GO" id="GO:0070530">
    <property type="term" value="F:K63-linked polyubiquitin modification-dependent protein binding"/>
    <property type="evidence" value="ECO:0007669"/>
    <property type="project" value="TreeGrafter"/>
</dbReference>
<feature type="domain" description="EF-hand" evidence="8">
    <location>
        <begin position="243"/>
        <end position="268"/>
    </location>
</feature>
<dbReference type="PROSITE" id="PS00018">
    <property type="entry name" value="EF_HAND_1"/>
    <property type="match status" value="1"/>
</dbReference>
<dbReference type="GO" id="GO:0008270">
    <property type="term" value="F:zinc ion binding"/>
    <property type="evidence" value="ECO:0007669"/>
    <property type="project" value="UniProtKB-KW"/>
</dbReference>
<feature type="region of interest" description="Disordered" evidence="6">
    <location>
        <begin position="379"/>
        <end position="412"/>
    </location>
</feature>
<name>A0A060T5S6_BLAAD</name>
<dbReference type="InterPro" id="IPR002048">
    <property type="entry name" value="EF_hand_dom"/>
</dbReference>
<evidence type="ECO:0000256" key="1">
    <source>
        <dbReference type="ARBA" id="ARBA00022723"/>
    </source>
</evidence>
<dbReference type="AlphaFoldDB" id="A0A060T5S6"/>
<dbReference type="PANTHER" id="PTHR15090:SF0">
    <property type="entry name" value="SEQUESTOSOME-1"/>
    <property type="match status" value="1"/>
</dbReference>
<evidence type="ECO:0000256" key="5">
    <source>
        <dbReference type="PROSITE-ProRule" id="PRU00228"/>
    </source>
</evidence>
<evidence type="ECO:0000259" key="8">
    <source>
        <dbReference type="PROSITE" id="PS50222"/>
    </source>
</evidence>
<evidence type="ECO:0000313" key="9">
    <source>
        <dbReference type="EMBL" id="CDP36139.1"/>
    </source>
</evidence>
<dbReference type="Pfam" id="PF00569">
    <property type="entry name" value="ZZ"/>
    <property type="match status" value="1"/>
</dbReference>
<accession>A0A060T5S6</accession>
<dbReference type="CDD" id="cd02340">
    <property type="entry name" value="ZZ_NBR1_like"/>
    <property type="match status" value="1"/>
</dbReference>
<evidence type="ECO:0000256" key="6">
    <source>
        <dbReference type="SAM" id="MobiDB-lite"/>
    </source>
</evidence>
<dbReference type="SMART" id="SM00291">
    <property type="entry name" value="ZnF_ZZ"/>
    <property type="match status" value="1"/>
</dbReference>
<sequence length="491" mass="54572">MLQFLQSKEVRVLLTWTVATGIILYQISSSWQQPREQPMGDWGAGARMQDGLEDVGDLIALALEDSDSQEMLSLLYLIAEDQANSTGYIHRGVTCNGCGMSPIKGIRFHCSECADVDLCQKCEAAGRHEKYHILLKIKVPIPLMRSPRWIRKSFRPISSIVADINPVDRLPSHLVTRLQAKAFMSSAEIELAHKRFAQYADCYLESSSASKSAIPYGISVQTMAQIIAPRNPTNLFASMVASRLYDSDGDGIVSFEEFVDATDLIVYGDKRGGTARLEFAFQAFDTEGNGIVRKESVERVLLSFYSIVKDFLADFPEGDRVVSRIREGALVGPRPISAHFAPDIATGTIYPEKDPRLLTAPGPIEYSESRFSRIRRATISSASGASTQSPQSSQSSQSSQNSNDTDNNDSEAVYSNRYSPLHLRAFGPQAVKDMDDSSKILVVQWVGAVWRGYNWPDEMELTSQTFPNRFQLMDARYGPDALCEWLNFIAV</sequence>
<dbReference type="GO" id="GO:0044753">
    <property type="term" value="C:amphisome"/>
    <property type="evidence" value="ECO:0007669"/>
    <property type="project" value="TreeGrafter"/>
</dbReference>
<keyword evidence="4" id="KW-0106">Calcium</keyword>
<feature type="domain" description="EF-hand" evidence="8">
    <location>
        <begin position="272"/>
        <end position="307"/>
    </location>
</feature>
<dbReference type="PANTHER" id="PTHR15090">
    <property type="entry name" value="SEQUESTOSOME 1-RELATED"/>
    <property type="match status" value="1"/>
</dbReference>
<keyword evidence="1" id="KW-0479">Metal-binding</keyword>
<dbReference type="PROSITE" id="PS50135">
    <property type="entry name" value="ZF_ZZ_2"/>
    <property type="match status" value="1"/>
</dbReference>
<reference evidence="9" key="2">
    <citation type="submission" date="2014-06" db="EMBL/GenBank/DDBJ databases">
        <title>The complete genome of Blastobotrys (Arxula) adeninivorans LS3 - a yeast of biotechnological interest.</title>
        <authorList>
            <person name="Kunze G."/>
            <person name="Gaillardin C."/>
            <person name="Czernicka M."/>
            <person name="Durrens P."/>
            <person name="Martin T."/>
            <person name="Boer E."/>
            <person name="Gabaldon T."/>
            <person name="Cruz J."/>
            <person name="Talla E."/>
            <person name="Marck C."/>
            <person name="Goffeau A."/>
            <person name="Barbe V."/>
            <person name="Baret P."/>
            <person name="Baronian K."/>
            <person name="Beier S."/>
            <person name="Bleykasten C."/>
            <person name="Bode R."/>
            <person name="Casaregola S."/>
            <person name="Despons L."/>
            <person name="Fairhead C."/>
            <person name="Giersberg M."/>
            <person name="Gierski P."/>
            <person name="Hahnel U."/>
            <person name="Hartmann A."/>
            <person name="Jankowska D."/>
            <person name="Jubin C."/>
            <person name="Jung P."/>
            <person name="Lafontaine I."/>
            <person name="Leh-Louis V."/>
            <person name="Lemaire M."/>
            <person name="Marcet-Houben M."/>
            <person name="Mascher M."/>
            <person name="Morel G."/>
            <person name="Richard G.-F."/>
            <person name="Riechen J."/>
            <person name="Sacerdot C."/>
            <person name="Sarkar A."/>
            <person name="Savel G."/>
            <person name="Schacherer J."/>
            <person name="Sherman D."/>
            <person name="Straub M.-L."/>
            <person name="Stein N."/>
            <person name="Thierry A."/>
            <person name="Trautwein-Schult A."/>
            <person name="Westhof E."/>
            <person name="Worch S."/>
            <person name="Dujon B."/>
            <person name="Souciet J.-L."/>
            <person name="Wincker P."/>
            <person name="Scholz U."/>
            <person name="Neuveglise N."/>
        </authorList>
    </citation>
    <scope>NUCLEOTIDE SEQUENCE</scope>
    <source>
        <strain evidence="9">LS3</strain>
    </source>
</reference>
<dbReference type="EMBL" id="HG937692">
    <property type="protein sequence ID" value="CDP36139.1"/>
    <property type="molecule type" value="Genomic_DNA"/>
</dbReference>
<dbReference type="InterPro" id="IPR043145">
    <property type="entry name" value="Znf_ZZ_sf"/>
</dbReference>
<dbReference type="SUPFAM" id="SSF57850">
    <property type="entry name" value="RING/U-box"/>
    <property type="match status" value="1"/>
</dbReference>
<dbReference type="SUPFAM" id="SSF47473">
    <property type="entry name" value="EF-hand"/>
    <property type="match status" value="1"/>
</dbReference>
<gene>
    <name evidence="9" type="ORF">GNLVRS02_ARAD1B06182g</name>
</gene>
<dbReference type="GO" id="GO:0005080">
    <property type="term" value="F:protein kinase C binding"/>
    <property type="evidence" value="ECO:0007669"/>
    <property type="project" value="TreeGrafter"/>
</dbReference>
<dbReference type="GO" id="GO:0005509">
    <property type="term" value="F:calcium ion binding"/>
    <property type="evidence" value="ECO:0007669"/>
    <property type="project" value="InterPro"/>
</dbReference>